<dbReference type="PANTHER" id="PTHR46696">
    <property type="entry name" value="P450, PUTATIVE (EUROFUNG)-RELATED"/>
    <property type="match status" value="1"/>
</dbReference>
<dbReference type="InterPro" id="IPR017972">
    <property type="entry name" value="Cyt_P450_CS"/>
</dbReference>
<keyword evidence="2" id="KW-0349">Heme</keyword>
<dbReference type="SUPFAM" id="SSF48264">
    <property type="entry name" value="Cytochrome P450"/>
    <property type="match status" value="1"/>
</dbReference>
<sequence length="407" mass="45939">MSDLREAPMAERPDHVPSDLVVDFDFYNLPGSDEDVQSAYAAIQTTHPDIFWTPRNGGHWVATRAEDILVMQKDHQRFSYRHVTLPPMPEETPVQIPLELDPPEHAHYRRPLVQALQPGAVAKLEQGVHDVCVETIEALVPRGECEFVEDFAKVLPITVFLRMVNLPLEDKDYLLPIAEASVRGRDAQTRFRSMQDMGAYLYKWVEERRHNPGDDLLSQVVNTQVRGERISVAEATSYAGLILFGGLDTVAGMLSFFAKFLATHDEHRRQVVARLDDEVFLKSAIEELIRRHGMANTARVVTHDFEYKGLSFKKGERLLPPNLLVGMDDRVNDDPATVDFARKGGTHAAFGNGAHACPGAILARRELRIFLREWLSRIPDFHIKPRTKPVLATGMVNGVTKLELAWN</sequence>
<comment type="caution">
    <text evidence="3">The sequence shown here is derived from an EMBL/GenBank/DDBJ whole genome shotgun (WGS) entry which is preliminary data.</text>
</comment>
<organism evidence="3 4">
    <name type="scientific">Sphingobium cyanobacteriorum</name>
    <dbReference type="NCBI Taxonomy" id="3063954"/>
    <lineage>
        <taxon>Bacteria</taxon>
        <taxon>Pseudomonadati</taxon>
        <taxon>Pseudomonadota</taxon>
        <taxon>Alphaproteobacteria</taxon>
        <taxon>Sphingomonadales</taxon>
        <taxon>Sphingomonadaceae</taxon>
        <taxon>Sphingobium</taxon>
    </lineage>
</organism>
<keyword evidence="2" id="KW-0479">Metal-binding</keyword>
<name>A0ABT8ZRA5_9SPHN</name>
<evidence type="ECO:0000256" key="2">
    <source>
        <dbReference type="RuleBase" id="RU000461"/>
    </source>
</evidence>
<evidence type="ECO:0000313" key="3">
    <source>
        <dbReference type="EMBL" id="MDO7836721.1"/>
    </source>
</evidence>
<dbReference type="InterPro" id="IPR002397">
    <property type="entry name" value="Cyt_P450_B"/>
</dbReference>
<keyword evidence="4" id="KW-1185">Reference proteome</keyword>
<dbReference type="Gene3D" id="1.10.630.10">
    <property type="entry name" value="Cytochrome P450"/>
    <property type="match status" value="1"/>
</dbReference>
<accession>A0ABT8ZRA5</accession>
<keyword evidence="2" id="KW-0408">Iron</keyword>
<dbReference type="CDD" id="cd11035">
    <property type="entry name" value="P450cam-like"/>
    <property type="match status" value="1"/>
</dbReference>
<gene>
    <name evidence="3" type="ORF">Q4610_16865</name>
</gene>
<dbReference type="Pfam" id="PF00067">
    <property type="entry name" value="p450"/>
    <property type="match status" value="1"/>
</dbReference>
<evidence type="ECO:0000313" key="4">
    <source>
        <dbReference type="Proteomes" id="UP001176471"/>
    </source>
</evidence>
<dbReference type="PROSITE" id="PS00086">
    <property type="entry name" value="CYTOCHROME_P450"/>
    <property type="match status" value="1"/>
</dbReference>
<dbReference type="InterPro" id="IPR001128">
    <property type="entry name" value="Cyt_P450"/>
</dbReference>
<reference evidence="3" key="1">
    <citation type="submission" date="2023-07" db="EMBL/GenBank/DDBJ databases">
        <title>Bacterial whole genome sequence for Sphingobium sp. HBC34.</title>
        <authorList>
            <person name="Le V."/>
            <person name="Ko S.-R."/>
            <person name="Ahn C.-Y."/>
            <person name="Oh H.-M."/>
        </authorList>
    </citation>
    <scope>NUCLEOTIDE SEQUENCE</scope>
    <source>
        <strain evidence="3">HBC34</strain>
    </source>
</reference>
<proteinExistence type="inferred from homology"/>
<evidence type="ECO:0000256" key="1">
    <source>
        <dbReference type="ARBA" id="ARBA00010617"/>
    </source>
</evidence>
<keyword evidence="2" id="KW-0503">Monooxygenase</keyword>
<comment type="similarity">
    <text evidence="1 2">Belongs to the cytochrome P450 family.</text>
</comment>
<dbReference type="PRINTS" id="PR00359">
    <property type="entry name" value="BP450"/>
</dbReference>
<dbReference type="PANTHER" id="PTHR46696:SF6">
    <property type="entry name" value="P450, PUTATIVE (EUROFUNG)-RELATED"/>
    <property type="match status" value="1"/>
</dbReference>
<dbReference type="Proteomes" id="UP001176471">
    <property type="component" value="Unassembled WGS sequence"/>
</dbReference>
<dbReference type="InterPro" id="IPR036396">
    <property type="entry name" value="Cyt_P450_sf"/>
</dbReference>
<dbReference type="EMBL" id="JAUQOM010000010">
    <property type="protein sequence ID" value="MDO7836721.1"/>
    <property type="molecule type" value="Genomic_DNA"/>
</dbReference>
<protein>
    <submittedName>
        <fullName evidence="3">Cytochrome P450</fullName>
    </submittedName>
</protein>
<keyword evidence="2" id="KW-0560">Oxidoreductase</keyword>
<dbReference type="RefSeq" id="WP_304537140.1">
    <property type="nucleotide sequence ID" value="NZ_JAUQOM010000010.1"/>
</dbReference>